<evidence type="ECO:0000313" key="4">
    <source>
        <dbReference type="Proteomes" id="UP000199006"/>
    </source>
</evidence>
<evidence type="ECO:0000256" key="1">
    <source>
        <dbReference type="ARBA" id="ARBA00022849"/>
    </source>
</evidence>
<gene>
    <name evidence="3" type="ORF">SAMN02983006_00075</name>
</gene>
<keyword evidence="4" id="KW-1185">Reference proteome</keyword>
<dbReference type="STRING" id="29563.SAMN02983006_00075"/>
<feature type="domain" description="Phosphotyrosine protein phosphatase I" evidence="2">
    <location>
        <begin position="3"/>
        <end position="127"/>
    </location>
</feature>
<dbReference type="SUPFAM" id="SSF52788">
    <property type="entry name" value="Phosphotyrosine protein phosphatases I"/>
    <property type="match status" value="1"/>
</dbReference>
<dbReference type="PANTHER" id="PTHR43428:SF1">
    <property type="entry name" value="ARSENATE REDUCTASE"/>
    <property type="match status" value="1"/>
</dbReference>
<dbReference type="InterPro" id="IPR023485">
    <property type="entry name" value="Ptyr_pPase"/>
</dbReference>
<reference evidence="3 4" key="1">
    <citation type="submission" date="2016-10" db="EMBL/GenBank/DDBJ databases">
        <authorList>
            <person name="de Groot N.N."/>
        </authorList>
    </citation>
    <scope>NUCLEOTIDE SEQUENCE [LARGE SCALE GENOMIC DNA]</scope>
    <source>
        <strain evidence="3 4">ATCC 51327</strain>
    </source>
</reference>
<dbReference type="AlphaFoldDB" id="A0A1I4EQK3"/>
<dbReference type="EMBL" id="FOTI01000001">
    <property type="protein sequence ID" value="SFL07370.1"/>
    <property type="molecule type" value="Genomic_DNA"/>
</dbReference>
<dbReference type="SMART" id="SM00226">
    <property type="entry name" value="LMWPc"/>
    <property type="match status" value="1"/>
</dbReference>
<dbReference type="Gene3D" id="3.40.50.2300">
    <property type="match status" value="1"/>
</dbReference>
<dbReference type="OrthoDB" id="9784339at2"/>
<dbReference type="Proteomes" id="UP000199006">
    <property type="component" value="Unassembled WGS sequence"/>
</dbReference>
<dbReference type="GO" id="GO:0046685">
    <property type="term" value="P:response to arsenic-containing substance"/>
    <property type="evidence" value="ECO:0007669"/>
    <property type="project" value="UniProtKB-KW"/>
</dbReference>
<name>A0A1I4EQK3_9FIRM</name>
<evidence type="ECO:0000313" key="3">
    <source>
        <dbReference type="EMBL" id="SFL07370.1"/>
    </source>
</evidence>
<sequence>MKYKVAFVCIGNSCRSQMAEGFARHYGSDVLEVYSAGTDPADQVKENAIKAMAEVNININNQYPKLLADIPDELDILITMGCGVECPYIPCKIREDWGLDDPAGKPIEVFRETRDVIKEKVKKLIAQARQEDI</sequence>
<accession>A0A1I4EQK3</accession>
<organism evidence="3 4">
    <name type="scientific">Halanaerobium salsuginis</name>
    <dbReference type="NCBI Taxonomy" id="29563"/>
    <lineage>
        <taxon>Bacteria</taxon>
        <taxon>Bacillati</taxon>
        <taxon>Bacillota</taxon>
        <taxon>Clostridia</taxon>
        <taxon>Halanaerobiales</taxon>
        <taxon>Halanaerobiaceae</taxon>
        <taxon>Halanaerobium</taxon>
    </lineage>
</organism>
<proteinExistence type="predicted"/>
<evidence type="ECO:0000259" key="2">
    <source>
        <dbReference type="SMART" id="SM00226"/>
    </source>
</evidence>
<dbReference type="InterPro" id="IPR036196">
    <property type="entry name" value="Ptyr_pPase_sf"/>
</dbReference>
<dbReference type="Pfam" id="PF01451">
    <property type="entry name" value="LMWPc"/>
    <property type="match status" value="1"/>
</dbReference>
<dbReference type="RefSeq" id="WP_089857920.1">
    <property type="nucleotide sequence ID" value="NZ_FOTI01000001.1"/>
</dbReference>
<protein>
    <submittedName>
        <fullName evidence="3">Arsenate reductase</fullName>
    </submittedName>
</protein>
<keyword evidence="1" id="KW-0059">Arsenical resistance</keyword>
<dbReference type="PANTHER" id="PTHR43428">
    <property type="entry name" value="ARSENATE REDUCTASE"/>
    <property type="match status" value="1"/>
</dbReference>
<dbReference type="CDD" id="cd16345">
    <property type="entry name" value="LMWP_ArsC"/>
    <property type="match status" value="1"/>
</dbReference>